<dbReference type="GO" id="GO:0015074">
    <property type="term" value="P:DNA integration"/>
    <property type="evidence" value="ECO:0007669"/>
    <property type="project" value="InterPro"/>
</dbReference>
<organism evidence="1 2">
    <name type="scientific">Amycolatopsis taiwanensis</name>
    <dbReference type="NCBI Taxonomy" id="342230"/>
    <lineage>
        <taxon>Bacteria</taxon>
        <taxon>Bacillati</taxon>
        <taxon>Actinomycetota</taxon>
        <taxon>Actinomycetes</taxon>
        <taxon>Pseudonocardiales</taxon>
        <taxon>Pseudonocardiaceae</taxon>
        <taxon>Amycolatopsis</taxon>
    </lineage>
</organism>
<dbReference type="Gene3D" id="1.10.443.10">
    <property type="entry name" value="Intergrase catalytic core"/>
    <property type="match status" value="1"/>
</dbReference>
<keyword evidence="2" id="KW-1185">Reference proteome</keyword>
<proteinExistence type="predicted"/>
<evidence type="ECO:0000313" key="1">
    <source>
        <dbReference type="EMBL" id="GLY64192.1"/>
    </source>
</evidence>
<dbReference type="Proteomes" id="UP001165136">
    <property type="component" value="Unassembled WGS sequence"/>
</dbReference>
<name>A0A9W6VE72_9PSEU</name>
<evidence type="ECO:0008006" key="3">
    <source>
        <dbReference type="Google" id="ProtNLM"/>
    </source>
</evidence>
<gene>
    <name evidence="1" type="ORF">Atai01_08110</name>
</gene>
<dbReference type="GO" id="GO:0003677">
    <property type="term" value="F:DNA binding"/>
    <property type="evidence" value="ECO:0007669"/>
    <property type="project" value="InterPro"/>
</dbReference>
<dbReference type="EMBL" id="BSTI01000002">
    <property type="protein sequence ID" value="GLY64192.1"/>
    <property type="molecule type" value="Genomic_DNA"/>
</dbReference>
<dbReference type="GO" id="GO:0006310">
    <property type="term" value="P:DNA recombination"/>
    <property type="evidence" value="ECO:0007669"/>
    <property type="project" value="InterPro"/>
</dbReference>
<comment type="caution">
    <text evidence="1">The sequence shown here is derived from an EMBL/GenBank/DDBJ whole genome shotgun (WGS) entry which is preliminary data.</text>
</comment>
<sequence length="80" mass="8749">MGVMCRFNVAATPLATRPYDLRHAAVSTWLNGGVPPTKVAEWAGRSVDVLLQVHAKCLDGQDQIAQRHVQTTLGRGPKRE</sequence>
<accession>A0A9W6VE72</accession>
<evidence type="ECO:0000313" key="2">
    <source>
        <dbReference type="Proteomes" id="UP001165136"/>
    </source>
</evidence>
<dbReference type="AlphaFoldDB" id="A0A9W6VE72"/>
<dbReference type="InterPro" id="IPR013762">
    <property type="entry name" value="Integrase-like_cat_sf"/>
</dbReference>
<protein>
    <recommendedName>
        <fullName evidence="3">Integrase</fullName>
    </recommendedName>
</protein>
<reference evidence="1" key="1">
    <citation type="submission" date="2023-03" db="EMBL/GenBank/DDBJ databases">
        <title>Amycolatopsis taiwanensis NBRC 103393.</title>
        <authorList>
            <person name="Ichikawa N."/>
            <person name="Sato H."/>
            <person name="Tonouchi N."/>
        </authorList>
    </citation>
    <scope>NUCLEOTIDE SEQUENCE</scope>
    <source>
        <strain evidence="1">NBRC 103393</strain>
    </source>
</reference>